<evidence type="ECO:0000313" key="11">
    <source>
        <dbReference type="EMBL" id="MFD2277765.1"/>
    </source>
</evidence>
<keyword evidence="9" id="KW-0511">Multifunctional enzyme</keyword>
<dbReference type="SUPFAM" id="SSF51905">
    <property type="entry name" value="FAD/NAD(P)-binding domain"/>
    <property type="match status" value="1"/>
</dbReference>
<dbReference type="PANTHER" id="PTHR13847">
    <property type="entry name" value="SARCOSINE DEHYDROGENASE-RELATED"/>
    <property type="match status" value="1"/>
</dbReference>
<keyword evidence="8 11" id="KW-0560">Oxidoreductase</keyword>
<dbReference type="RefSeq" id="WP_377093269.1">
    <property type="nucleotide sequence ID" value="NZ_JBHSJM010000001.1"/>
</dbReference>
<dbReference type="Gene3D" id="3.30.9.10">
    <property type="entry name" value="D-Amino Acid Oxidase, subunit A, domain 2"/>
    <property type="match status" value="1"/>
</dbReference>
<gene>
    <name evidence="11" type="ORF">ACFSQZ_14950</name>
</gene>
<evidence type="ECO:0000256" key="2">
    <source>
        <dbReference type="ARBA" id="ARBA00022603"/>
    </source>
</evidence>
<comment type="caution">
    <text evidence="11">The sequence shown here is derived from an EMBL/GenBank/DDBJ whole genome shotgun (WGS) entry which is preliminary data.</text>
</comment>
<keyword evidence="6" id="KW-0819">tRNA processing</keyword>
<evidence type="ECO:0000256" key="3">
    <source>
        <dbReference type="ARBA" id="ARBA00022630"/>
    </source>
</evidence>
<dbReference type="Proteomes" id="UP001597297">
    <property type="component" value="Unassembled WGS sequence"/>
</dbReference>
<dbReference type="InterPro" id="IPR036188">
    <property type="entry name" value="FAD/NAD-bd_sf"/>
</dbReference>
<keyword evidence="12" id="KW-1185">Reference proteome</keyword>
<dbReference type="GO" id="GO:0016491">
    <property type="term" value="F:oxidoreductase activity"/>
    <property type="evidence" value="ECO:0007669"/>
    <property type="project" value="UniProtKB-KW"/>
</dbReference>
<evidence type="ECO:0000259" key="10">
    <source>
        <dbReference type="Pfam" id="PF01266"/>
    </source>
</evidence>
<dbReference type="EC" id="1.-.-.-" evidence="11"/>
<evidence type="ECO:0000256" key="4">
    <source>
        <dbReference type="ARBA" id="ARBA00022679"/>
    </source>
</evidence>
<dbReference type="EMBL" id="JBHUJC010000046">
    <property type="protein sequence ID" value="MFD2277765.1"/>
    <property type="molecule type" value="Genomic_DNA"/>
</dbReference>
<dbReference type="PANTHER" id="PTHR13847:SF283">
    <property type="entry name" value="TRNA 5-METHYLAMINOMETHYL-2-THIOURIDINE BIOSYNTHESIS BIFUNCTIONAL PROTEIN MNMC"/>
    <property type="match status" value="1"/>
</dbReference>
<reference evidence="12" key="1">
    <citation type="journal article" date="2019" name="Int. J. Syst. Evol. Microbiol.">
        <title>The Global Catalogue of Microorganisms (GCM) 10K type strain sequencing project: providing services to taxonomists for standard genome sequencing and annotation.</title>
        <authorList>
            <consortium name="The Broad Institute Genomics Platform"/>
            <consortium name="The Broad Institute Genome Sequencing Center for Infectious Disease"/>
            <person name="Wu L."/>
            <person name="Ma J."/>
        </authorList>
    </citation>
    <scope>NUCLEOTIDE SEQUENCE [LARGE SCALE GENOMIC DNA]</scope>
    <source>
        <strain evidence="12">JCM 16545</strain>
    </source>
</reference>
<protein>
    <submittedName>
        <fullName evidence="11">NAD(P)/FAD-dependent oxidoreductase</fullName>
        <ecNumber evidence="11">1.-.-.-</ecNumber>
    </submittedName>
</protein>
<dbReference type="Gene3D" id="3.50.50.60">
    <property type="entry name" value="FAD/NAD(P)-binding domain"/>
    <property type="match status" value="1"/>
</dbReference>
<sequence length="345" mass="38407">MTQVDYIIVGQGLAGSALAMALLKRGKSLLVIDRNDPDAATRVAAGLVTTLAGKGMNPAWRQAVYLPEALCYYRALEGEAGCQLFYPHPVLRLFSNEKEAAKFERKKETVAEWVAEEKAEISQEQVHGSFGGFEMAQGGRLDTRKYLAVVRAKLERESRFIEANFDENDLVYEERKVIWKDYSAQRVILCQGYAGLKTGAFSYVPHRSAKGEMLTVKVGQLDSDRILNRNGWLVPLGNNEWRAGATYEWDDLRSEQTIEGREAVEKKVRDLTPLAFKTVEHEVGVRPIIHRSQPVIGFHPENEALGFFNGLGSKGVITAPSVAEHFAAVLEGEVELDPELALSRL</sequence>
<keyword evidence="3" id="KW-0285">Flavoprotein</keyword>
<accession>A0ABW5E9V0</accession>
<proteinExistence type="predicted"/>
<organism evidence="11 12">
    <name type="scientific">Rubritalea spongiae</name>
    <dbReference type="NCBI Taxonomy" id="430797"/>
    <lineage>
        <taxon>Bacteria</taxon>
        <taxon>Pseudomonadati</taxon>
        <taxon>Verrucomicrobiota</taxon>
        <taxon>Verrucomicrobiia</taxon>
        <taxon>Verrucomicrobiales</taxon>
        <taxon>Rubritaleaceae</taxon>
        <taxon>Rubritalea</taxon>
    </lineage>
</organism>
<evidence type="ECO:0000256" key="8">
    <source>
        <dbReference type="ARBA" id="ARBA00023002"/>
    </source>
</evidence>
<dbReference type="InterPro" id="IPR006076">
    <property type="entry name" value="FAD-dep_OxRdtase"/>
</dbReference>
<dbReference type="SUPFAM" id="SSF54373">
    <property type="entry name" value="FAD-linked reductases, C-terminal domain"/>
    <property type="match status" value="1"/>
</dbReference>
<keyword evidence="1" id="KW-0963">Cytoplasm</keyword>
<evidence type="ECO:0000256" key="6">
    <source>
        <dbReference type="ARBA" id="ARBA00022694"/>
    </source>
</evidence>
<evidence type="ECO:0000256" key="9">
    <source>
        <dbReference type="ARBA" id="ARBA00023268"/>
    </source>
</evidence>
<evidence type="ECO:0000313" key="12">
    <source>
        <dbReference type="Proteomes" id="UP001597297"/>
    </source>
</evidence>
<keyword evidence="4" id="KW-0808">Transferase</keyword>
<evidence type="ECO:0000256" key="7">
    <source>
        <dbReference type="ARBA" id="ARBA00022827"/>
    </source>
</evidence>
<keyword evidence="5" id="KW-0949">S-adenosyl-L-methionine</keyword>
<feature type="domain" description="FAD dependent oxidoreductase" evidence="10">
    <location>
        <begin position="5"/>
        <end position="328"/>
    </location>
</feature>
<dbReference type="Pfam" id="PF01266">
    <property type="entry name" value="DAO"/>
    <property type="match status" value="1"/>
</dbReference>
<name>A0ABW5E9V0_9BACT</name>
<keyword evidence="7" id="KW-0274">FAD</keyword>
<keyword evidence="2" id="KW-0489">Methyltransferase</keyword>
<evidence type="ECO:0000256" key="5">
    <source>
        <dbReference type="ARBA" id="ARBA00022691"/>
    </source>
</evidence>
<evidence type="ECO:0000256" key="1">
    <source>
        <dbReference type="ARBA" id="ARBA00022490"/>
    </source>
</evidence>